<feature type="domain" description="ABC transmembrane type-1" evidence="10">
    <location>
        <begin position="56"/>
        <end position="338"/>
    </location>
</feature>
<keyword evidence="12" id="KW-1185">Reference proteome</keyword>
<dbReference type="PROSITE" id="PS50929">
    <property type="entry name" value="ABC_TM1F"/>
    <property type="match status" value="1"/>
</dbReference>
<comment type="caution">
    <text evidence="11">The sequence shown here is derived from an EMBL/GenBank/DDBJ whole genome shotgun (WGS) entry which is preliminary data.</text>
</comment>
<dbReference type="Gene3D" id="3.40.50.300">
    <property type="entry name" value="P-loop containing nucleotide triphosphate hydrolases"/>
    <property type="match status" value="1"/>
</dbReference>
<dbReference type="PROSITE" id="PS00211">
    <property type="entry name" value="ABC_TRANSPORTER_1"/>
    <property type="match status" value="1"/>
</dbReference>
<evidence type="ECO:0000256" key="5">
    <source>
        <dbReference type="ARBA" id="ARBA00022989"/>
    </source>
</evidence>
<accession>A0ABW4FAS0</accession>
<gene>
    <name evidence="11" type="ORF">ACFSCY_00090</name>
</gene>
<dbReference type="SUPFAM" id="SSF52540">
    <property type="entry name" value="P-loop containing nucleoside triphosphate hydrolases"/>
    <property type="match status" value="1"/>
</dbReference>
<dbReference type="Pfam" id="PF00664">
    <property type="entry name" value="ABC_membrane"/>
    <property type="match status" value="1"/>
</dbReference>
<proteinExistence type="predicted"/>
<evidence type="ECO:0000256" key="7">
    <source>
        <dbReference type="SAM" id="MobiDB-lite"/>
    </source>
</evidence>
<dbReference type="Gene3D" id="1.20.1560.10">
    <property type="entry name" value="ABC transporter type 1, transmembrane domain"/>
    <property type="match status" value="1"/>
</dbReference>
<dbReference type="PANTHER" id="PTHR43394">
    <property type="entry name" value="ATP-DEPENDENT PERMEASE MDL1, MITOCHONDRIAL"/>
    <property type="match status" value="1"/>
</dbReference>
<evidence type="ECO:0000256" key="4">
    <source>
        <dbReference type="ARBA" id="ARBA00022840"/>
    </source>
</evidence>
<name>A0ABW4FAS0_9PSEU</name>
<evidence type="ECO:0000256" key="2">
    <source>
        <dbReference type="ARBA" id="ARBA00022692"/>
    </source>
</evidence>
<feature type="transmembrane region" description="Helical" evidence="8">
    <location>
        <begin position="166"/>
        <end position="189"/>
    </location>
</feature>
<evidence type="ECO:0000256" key="8">
    <source>
        <dbReference type="SAM" id="Phobius"/>
    </source>
</evidence>
<dbReference type="InterPro" id="IPR003439">
    <property type="entry name" value="ABC_transporter-like_ATP-bd"/>
</dbReference>
<keyword evidence="2 8" id="KW-0812">Transmembrane</keyword>
<feature type="transmembrane region" description="Helical" evidence="8">
    <location>
        <begin position="195"/>
        <end position="214"/>
    </location>
</feature>
<dbReference type="GO" id="GO:0005524">
    <property type="term" value="F:ATP binding"/>
    <property type="evidence" value="ECO:0007669"/>
    <property type="project" value="UniProtKB-KW"/>
</dbReference>
<evidence type="ECO:0000313" key="11">
    <source>
        <dbReference type="EMBL" id="MFD1527838.1"/>
    </source>
</evidence>
<dbReference type="SUPFAM" id="SSF90123">
    <property type="entry name" value="ABC transporter transmembrane region"/>
    <property type="match status" value="1"/>
</dbReference>
<feature type="transmembrane region" description="Helical" evidence="8">
    <location>
        <begin position="96"/>
        <end position="121"/>
    </location>
</feature>
<dbReference type="InterPro" id="IPR003593">
    <property type="entry name" value="AAA+_ATPase"/>
</dbReference>
<evidence type="ECO:0000259" key="10">
    <source>
        <dbReference type="PROSITE" id="PS50929"/>
    </source>
</evidence>
<evidence type="ECO:0000256" key="3">
    <source>
        <dbReference type="ARBA" id="ARBA00022741"/>
    </source>
</evidence>
<reference evidence="12" key="1">
    <citation type="journal article" date="2019" name="Int. J. Syst. Evol. Microbiol.">
        <title>The Global Catalogue of Microorganisms (GCM) 10K type strain sequencing project: providing services to taxonomists for standard genome sequencing and annotation.</title>
        <authorList>
            <consortium name="The Broad Institute Genomics Platform"/>
            <consortium name="The Broad Institute Genome Sequencing Center for Infectious Disease"/>
            <person name="Wu L."/>
            <person name="Ma J."/>
        </authorList>
    </citation>
    <scope>NUCLEOTIDE SEQUENCE [LARGE SCALE GENOMIC DNA]</scope>
    <source>
        <strain evidence="12">JCM 12165</strain>
    </source>
</reference>
<evidence type="ECO:0000313" key="12">
    <source>
        <dbReference type="Proteomes" id="UP001597145"/>
    </source>
</evidence>
<dbReference type="PROSITE" id="PS50893">
    <property type="entry name" value="ABC_TRANSPORTER_2"/>
    <property type="match status" value="1"/>
</dbReference>
<dbReference type="CDD" id="cd18564">
    <property type="entry name" value="ABC_6TM_exporter_like"/>
    <property type="match status" value="1"/>
</dbReference>
<evidence type="ECO:0000259" key="9">
    <source>
        <dbReference type="PROSITE" id="PS50893"/>
    </source>
</evidence>
<evidence type="ECO:0000256" key="1">
    <source>
        <dbReference type="ARBA" id="ARBA00004651"/>
    </source>
</evidence>
<dbReference type="InterPro" id="IPR039421">
    <property type="entry name" value="Type_1_exporter"/>
</dbReference>
<organism evidence="11 12">
    <name type="scientific">Pseudonocardia aurantiaca</name>
    <dbReference type="NCBI Taxonomy" id="75290"/>
    <lineage>
        <taxon>Bacteria</taxon>
        <taxon>Bacillati</taxon>
        <taxon>Actinomycetota</taxon>
        <taxon>Actinomycetes</taxon>
        <taxon>Pseudonocardiales</taxon>
        <taxon>Pseudonocardiaceae</taxon>
        <taxon>Pseudonocardia</taxon>
    </lineage>
</organism>
<feature type="transmembrane region" description="Helical" evidence="8">
    <location>
        <begin position="277"/>
        <end position="299"/>
    </location>
</feature>
<keyword evidence="6 8" id="KW-0472">Membrane</keyword>
<keyword evidence="5 8" id="KW-1133">Transmembrane helix</keyword>
<protein>
    <submittedName>
        <fullName evidence="11">ABC transporter ATP-binding protein</fullName>
    </submittedName>
</protein>
<feature type="compositionally biased region" description="Low complexity" evidence="7">
    <location>
        <begin position="624"/>
        <end position="634"/>
    </location>
</feature>
<dbReference type="Pfam" id="PF00005">
    <property type="entry name" value="ABC_tran"/>
    <property type="match status" value="1"/>
</dbReference>
<feature type="transmembrane region" description="Helical" evidence="8">
    <location>
        <begin position="55"/>
        <end position="76"/>
    </location>
</feature>
<keyword evidence="4 11" id="KW-0067">ATP-binding</keyword>
<dbReference type="PANTHER" id="PTHR43394:SF1">
    <property type="entry name" value="ATP-BINDING CASSETTE SUB-FAMILY B MEMBER 10, MITOCHONDRIAL"/>
    <property type="match status" value="1"/>
</dbReference>
<dbReference type="RefSeq" id="WP_343971708.1">
    <property type="nucleotide sequence ID" value="NZ_BAAAJG010000003.1"/>
</dbReference>
<feature type="region of interest" description="Disordered" evidence="7">
    <location>
        <begin position="610"/>
        <end position="634"/>
    </location>
</feature>
<dbReference type="InterPro" id="IPR036640">
    <property type="entry name" value="ABC1_TM_sf"/>
</dbReference>
<evidence type="ECO:0000256" key="6">
    <source>
        <dbReference type="ARBA" id="ARBA00023136"/>
    </source>
</evidence>
<sequence>MSALNAEQAADSPAPRLSVTRLLVASDLLPEAPPAGLVSIFRRFWPDTRPYRAQVFTGLLLVVLGPLLSAATIYLLKILIDNVLQPHNFHLFPEVAGAYLVLTVLGGGVAYFDQYLAAWVGERFVLNLRSRLFRHLHRQSSSFFDRNQLGDILARLTDDINAVEQLILSGIGAALGLVFELVFFVAALFYIDWRLALAALIAAPGFLLVARSFSGRLKAAAGERQRKAGSITAVAEESLGGAALVRAYDRSDAEQRRFDTESLGSFRAQMRATRLQALFIPLTDLLEVVGVLAVVAFAVRELTVGDITLGGVLAFVAYLTQLYTPIQSLGALANELFSASASADRVIEVLDLTPAVQEPEYPARLAQARGSLRVIDLAFQYPGTDRPTLSGIDFSVEPGQRLALVGASGAGKSTLAKMLLRFFDPDSGAIILDGRDLRDLSFADLRHNITPLLQETLVFDATIRENILWGRPDATEEEVLRAATAADADSFISQLPEGYDTRVGQRGRLLSGGQRQRIAIARAMIRDAPVLLLDEPTTGLDAESTQRVLRPLRRLMEGRTTIIISHNLLTVTDADQIIYLDNGSITARGTHTELLASSPGYARLYRLHRVPAGDDPPSRPGLPPAQAGPLPATA</sequence>
<dbReference type="InterPro" id="IPR027417">
    <property type="entry name" value="P-loop_NTPase"/>
</dbReference>
<dbReference type="SMART" id="SM00382">
    <property type="entry name" value="AAA"/>
    <property type="match status" value="1"/>
</dbReference>
<dbReference type="Proteomes" id="UP001597145">
    <property type="component" value="Unassembled WGS sequence"/>
</dbReference>
<keyword evidence="3" id="KW-0547">Nucleotide-binding</keyword>
<feature type="domain" description="ABC transporter" evidence="9">
    <location>
        <begin position="372"/>
        <end position="607"/>
    </location>
</feature>
<dbReference type="InterPro" id="IPR011527">
    <property type="entry name" value="ABC1_TM_dom"/>
</dbReference>
<comment type="subcellular location">
    <subcellularLocation>
        <location evidence="1">Cell membrane</location>
        <topology evidence="1">Multi-pass membrane protein</topology>
    </subcellularLocation>
</comment>
<dbReference type="InterPro" id="IPR017871">
    <property type="entry name" value="ABC_transporter-like_CS"/>
</dbReference>
<dbReference type="EMBL" id="JBHUCP010000001">
    <property type="protein sequence ID" value="MFD1527838.1"/>
    <property type="molecule type" value="Genomic_DNA"/>
</dbReference>